<keyword evidence="4" id="KW-1185">Reference proteome</keyword>
<comment type="caution">
    <text evidence="3">The sequence shown here is derived from an EMBL/GenBank/DDBJ whole genome shotgun (WGS) entry which is preliminary data.</text>
</comment>
<reference evidence="4" key="1">
    <citation type="submission" date="2015-07" db="EMBL/GenBank/DDBJ databases">
        <authorList>
            <person name="Graham D.E."/>
            <person name="Giannone R.J."/>
            <person name="Gulvik C.A."/>
            <person name="Hettich R.L."/>
            <person name="Klingeman D.M."/>
            <person name="Mahan K.M."/>
            <person name="Parry R.J."/>
            <person name="Spain J.C."/>
        </authorList>
    </citation>
    <scope>NUCLEOTIDE SEQUENCE [LARGE SCALE GENOMIC DNA]</scope>
    <source>
        <strain evidence="4">ATCC 27428</strain>
    </source>
</reference>
<accession>A0A2N8P3C8</accession>
<proteinExistence type="predicted"/>
<dbReference type="Pfam" id="PF04149">
    <property type="entry name" value="DUF397"/>
    <property type="match status" value="1"/>
</dbReference>
<sequence>MIVHNLPHLRWRKSSYSIDEGDNCVEAQLFTNDLVAVGDSKERTRGAFIFTPHAWTTFIHSIRTGSLEP</sequence>
<evidence type="ECO:0000313" key="4">
    <source>
        <dbReference type="Proteomes" id="UP000235945"/>
    </source>
</evidence>
<dbReference type="OrthoDB" id="3430276at2"/>
<dbReference type="EMBL" id="LGUI01000001">
    <property type="protein sequence ID" value="PNE35519.1"/>
    <property type="molecule type" value="Genomic_DNA"/>
</dbReference>
<dbReference type="Proteomes" id="UP000528608">
    <property type="component" value="Unassembled WGS sequence"/>
</dbReference>
<feature type="domain" description="DUF397" evidence="1">
    <location>
        <begin position="9"/>
        <end position="63"/>
    </location>
</feature>
<dbReference type="RefSeq" id="WP_102916836.1">
    <property type="nucleotide sequence ID" value="NZ_JACHJF010000002.1"/>
</dbReference>
<dbReference type="EMBL" id="JACHJF010000002">
    <property type="protein sequence ID" value="MBB5117725.1"/>
    <property type="molecule type" value="Genomic_DNA"/>
</dbReference>
<evidence type="ECO:0000313" key="3">
    <source>
        <dbReference type="EMBL" id="PNE35519.1"/>
    </source>
</evidence>
<organism evidence="3 4">
    <name type="scientific">Streptomyces eurocidicus</name>
    <name type="common">Streptoverticillium eurocidicus</name>
    <dbReference type="NCBI Taxonomy" id="66423"/>
    <lineage>
        <taxon>Bacteria</taxon>
        <taxon>Bacillati</taxon>
        <taxon>Actinomycetota</taxon>
        <taxon>Actinomycetes</taxon>
        <taxon>Kitasatosporales</taxon>
        <taxon>Streptomycetaceae</taxon>
        <taxon>Streptomyces</taxon>
    </lineage>
</organism>
<reference evidence="2 5" key="3">
    <citation type="submission" date="2020-08" db="EMBL/GenBank/DDBJ databases">
        <title>Genomic Encyclopedia of Type Strains, Phase III (KMG-III): the genomes of soil and plant-associated and newly described type strains.</title>
        <authorList>
            <person name="Whitman W."/>
        </authorList>
    </citation>
    <scope>NUCLEOTIDE SEQUENCE [LARGE SCALE GENOMIC DNA]</scope>
    <source>
        <strain evidence="2 5">CECT 3259</strain>
    </source>
</reference>
<protein>
    <recommendedName>
        <fullName evidence="1">DUF397 domain-containing protein</fullName>
    </recommendedName>
</protein>
<evidence type="ECO:0000259" key="1">
    <source>
        <dbReference type="Pfam" id="PF04149"/>
    </source>
</evidence>
<evidence type="ECO:0000313" key="2">
    <source>
        <dbReference type="EMBL" id="MBB5117725.1"/>
    </source>
</evidence>
<reference evidence="3" key="2">
    <citation type="submission" date="2015-07" db="EMBL/GenBank/DDBJ databases">
        <authorList>
            <person name="Noorani M."/>
        </authorList>
    </citation>
    <scope>NUCLEOTIDE SEQUENCE [LARGE SCALE GENOMIC DNA]</scope>
    <source>
        <strain evidence="3">ATCC 27428</strain>
    </source>
</reference>
<dbReference type="AlphaFoldDB" id="A0A2N8P3C8"/>
<name>A0A2N8P3C8_STREU</name>
<evidence type="ECO:0000313" key="5">
    <source>
        <dbReference type="Proteomes" id="UP000528608"/>
    </source>
</evidence>
<dbReference type="InterPro" id="IPR007278">
    <property type="entry name" value="DUF397"/>
</dbReference>
<dbReference type="Proteomes" id="UP000235945">
    <property type="component" value="Unassembled WGS sequence"/>
</dbReference>
<gene>
    <name evidence="3" type="ORF">AF335_04190</name>
    <name evidence="2" type="ORF">FHS36_001131</name>
</gene>